<dbReference type="InterPro" id="IPR038931">
    <property type="entry name" value="CRR3"/>
</dbReference>
<evidence type="ECO:0000313" key="3">
    <source>
        <dbReference type="EMBL" id="AKG63354.1"/>
    </source>
</evidence>
<reference evidence="3" key="1">
    <citation type="journal article" date="2015" name="BMC Plant Biol.">
        <title>NDH expression marks major transitions in plant evolution and reveals coordinate intracellular gene loss.</title>
        <authorList>
            <person name="Ruhlman T.A."/>
            <person name="Chang W.J."/>
            <person name="Chen J.J."/>
            <person name="Huang Y.T."/>
            <person name="Chan M.T."/>
            <person name="Zhang J."/>
            <person name="Liao D.C."/>
            <person name="Blazier J.C."/>
            <person name="Jin X."/>
            <person name="Shih M.C."/>
            <person name="Jansen R.K."/>
            <person name="Lin C.S."/>
        </authorList>
    </citation>
    <scope>NUCLEOTIDE SEQUENCE</scope>
</reference>
<dbReference type="GO" id="GO:0009535">
    <property type="term" value="C:chloroplast thylakoid membrane"/>
    <property type="evidence" value="ECO:0007669"/>
    <property type="project" value="InterPro"/>
</dbReference>
<dbReference type="GO" id="GO:0009773">
    <property type="term" value="P:photosynthetic electron transport in photosystem I"/>
    <property type="evidence" value="ECO:0007669"/>
    <property type="project" value="InterPro"/>
</dbReference>
<proteinExistence type="evidence at transcript level"/>
<keyword evidence="2" id="KW-1133">Transmembrane helix</keyword>
<keyword evidence="2" id="KW-0812">Transmembrane</keyword>
<protein>
    <submittedName>
        <fullName evidence="3">Chlororespiratory reduction 3</fullName>
    </submittedName>
</protein>
<sequence>MACLSTIRALALASLSDNSQPPKTRTPKPSLPRTKKPALPGKQKRSLKKGSETRPSLIQIERAIGAGRYRDIDRREEEAKKTEFDGLLPITTGQFETTVEETLRKTGRWLADKTARSSGSAGKGVLLFLFRYILPVWTLLILLGIGVIKLPFNTPFLDDLFM</sequence>
<accession>A0A0F7CZ70</accession>
<gene>
    <name evidence="3" type="primary">CRR3</name>
</gene>
<dbReference type="PANTHER" id="PTHR36340">
    <property type="entry name" value="NAD(P)H DEHYDROGENASE SUBUNIT CRR3, CHLOROPLASTIC-RELATED"/>
    <property type="match status" value="1"/>
</dbReference>
<name>A0A0F7CZ70_9ROSI</name>
<organism evidence="3">
    <name type="scientific">California macrophylla</name>
    <dbReference type="NCBI Taxonomy" id="337344"/>
    <lineage>
        <taxon>Eukaryota</taxon>
        <taxon>Viridiplantae</taxon>
        <taxon>Streptophyta</taxon>
        <taxon>Embryophyta</taxon>
        <taxon>Tracheophyta</taxon>
        <taxon>Spermatophyta</taxon>
        <taxon>Magnoliopsida</taxon>
        <taxon>eudicotyledons</taxon>
        <taxon>Gunneridae</taxon>
        <taxon>Pentapetalae</taxon>
        <taxon>rosids</taxon>
        <taxon>malvids</taxon>
        <taxon>Geraniales</taxon>
        <taxon>Geraniaceae</taxon>
        <taxon>California</taxon>
    </lineage>
</organism>
<evidence type="ECO:0000256" key="2">
    <source>
        <dbReference type="SAM" id="Phobius"/>
    </source>
</evidence>
<dbReference type="EMBL" id="KM585254">
    <property type="protein sequence ID" value="AKG63354.1"/>
    <property type="molecule type" value="mRNA"/>
</dbReference>
<feature type="region of interest" description="Disordered" evidence="1">
    <location>
        <begin position="15"/>
        <end position="55"/>
    </location>
</feature>
<evidence type="ECO:0000256" key="1">
    <source>
        <dbReference type="SAM" id="MobiDB-lite"/>
    </source>
</evidence>
<dbReference type="AlphaFoldDB" id="A0A0F7CZ70"/>
<dbReference type="GO" id="GO:0010598">
    <property type="term" value="C:NAD(P)H dehydrogenase complex (plastoquinone)"/>
    <property type="evidence" value="ECO:0007669"/>
    <property type="project" value="InterPro"/>
</dbReference>
<feature type="transmembrane region" description="Helical" evidence="2">
    <location>
        <begin position="125"/>
        <end position="148"/>
    </location>
</feature>
<keyword evidence="2" id="KW-0472">Membrane</keyword>
<dbReference type="PANTHER" id="PTHR36340:SF1">
    <property type="entry name" value="NAD(P)H DEHYDROGENASE SUBUNIT CRR3, CHLOROPLASTIC-RELATED"/>
    <property type="match status" value="1"/>
</dbReference>